<accession>A0ABR1YUP5</accession>
<name>A0ABR1YUP5_9PEZI</name>
<keyword evidence="3" id="KW-1185">Reference proteome</keyword>
<feature type="compositionally biased region" description="Basic and acidic residues" evidence="1">
    <location>
        <begin position="39"/>
        <end position="52"/>
    </location>
</feature>
<feature type="region of interest" description="Disordered" evidence="1">
    <location>
        <begin position="278"/>
        <end position="335"/>
    </location>
</feature>
<organism evidence="2 3">
    <name type="scientific">Phyllosticta capitalensis</name>
    <dbReference type="NCBI Taxonomy" id="121624"/>
    <lineage>
        <taxon>Eukaryota</taxon>
        <taxon>Fungi</taxon>
        <taxon>Dikarya</taxon>
        <taxon>Ascomycota</taxon>
        <taxon>Pezizomycotina</taxon>
        <taxon>Dothideomycetes</taxon>
        <taxon>Dothideomycetes incertae sedis</taxon>
        <taxon>Botryosphaeriales</taxon>
        <taxon>Phyllostictaceae</taxon>
        <taxon>Phyllosticta</taxon>
    </lineage>
</organism>
<feature type="compositionally biased region" description="Polar residues" evidence="1">
    <location>
        <begin position="190"/>
        <end position="210"/>
    </location>
</feature>
<reference evidence="2 3" key="1">
    <citation type="submission" date="2024-04" db="EMBL/GenBank/DDBJ databases">
        <title>Phyllosticta paracitricarpa is synonymous to the EU quarantine fungus P. citricarpa based on phylogenomic analyses.</title>
        <authorList>
            <consortium name="Lawrence Berkeley National Laboratory"/>
            <person name="Van Ingen-Buijs V.A."/>
            <person name="Van Westerhoven A.C."/>
            <person name="Haridas S."/>
            <person name="Skiadas P."/>
            <person name="Martin F."/>
            <person name="Groenewald J.Z."/>
            <person name="Crous P.W."/>
            <person name="Seidl M.F."/>
        </authorList>
    </citation>
    <scope>NUCLEOTIDE SEQUENCE [LARGE SCALE GENOMIC DNA]</scope>
    <source>
        <strain evidence="2 3">CBS 123374</strain>
    </source>
</reference>
<protein>
    <submittedName>
        <fullName evidence="2">Uncharacterized protein</fullName>
    </submittedName>
</protein>
<evidence type="ECO:0000313" key="3">
    <source>
        <dbReference type="Proteomes" id="UP001492380"/>
    </source>
</evidence>
<feature type="region of interest" description="Disordered" evidence="1">
    <location>
        <begin position="125"/>
        <end position="213"/>
    </location>
</feature>
<gene>
    <name evidence="2" type="ORF">HDK90DRAFT_510175</name>
</gene>
<sequence length="524" mass="57336">MSSTAPIPHPVHLALNYINKIGADNLIDPSIQPRAAPRSRAESSKTLVHEPDNQPLKPQLWPHGIICAVSKLGNTCQTAGDAKALTLRHLHIRQNNANLDPYFRDIREVCMMDLTAALKEANAASTISEQKVNKRADSPFEGHIENGKPSFPAPKTLAGRQSLLSSRWAPKNQPAGALSGPRGHSLSVPKHQSSDSPITRTLPNLQQSNVLDRPKTALSVPAGLIRPVTRQSTFSDKPIARLLPDHKQSTSMDPPLQGHTAPVNRLSPELEKPISSEKPAALISPDPPKEALALPGHGSPEPEQSNPSKQSLQVPSVPRVSIPVPTQPAPSKQPVNALTGLFGRLSLDHKNSHQVQLPSPSFRPMDRIGIQFGDVPTLREAHYNVQPPLGASNADPRALLSEASAINDGEYKLLEILKSYIDRLELIELGIGPKNSGETRESAVLSYMMASVKLNDSTADLDASSMEALHANYKELVGFNRIFLARWRLAVEDSLRRLYEYFQEHSSISINETTHERIPKMDQQ</sequence>
<proteinExistence type="predicted"/>
<evidence type="ECO:0000256" key="1">
    <source>
        <dbReference type="SAM" id="MobiDB-lite"/>
    </source>
</evidence>
<feature type="compositionally biased region" description="Low complexity" evidence="1">
    <location>
        <begin position="314"/>
        <end position="324"/>
    </location>
</feature>
<dbReference type="Proteomes" id="UP001492380">
    <property type="component" value="Unassembled WGS sequence"/>
</dbReference>
<feature type="region of interest" description="Disordered" evidence="1">
    <location>
        <begin position="245"/>
        <end position="264"/>
    </location>
</feature>
<evidence type="ECO:0000313" key="2">
    <source>
        <dbReference type="EMBL" id="KAK8238559.1"/>
    </source>
</evidence>
<feature type="compositionally biased region" description="Polar residues" evidence="1">
    <location>
        <begin position="302"/>
        <end position="313"/>
    </location>
</feature>
<comment type="caution">
    <text evidence="2">The sequence shown here is derived from an EMBL/GenBank/DDBJ whole genome shotgun (WGS) entry which is preliminary data.</text>
</comment>
<feature type="region of interest" description="Disordered" evidence="1">
    <location>
        <begin position="29"/>
        <end position="55"/>
    </location>
</feature>
<dbReference type="EMBL" id="JBBWRZ010000004">
    <property type="protein sequence ID" value="KAK8238559.1"/>
    <property type="molecule type" value="Genomic_DNA"/>
</dbReference>
<feature type="compositionally biased region" description="Basic and acidic residues" evidence="1">
    <location>
        <begin position="131"/>
        <end position="146"/>
    </location>
</feature>